<proteinExistence type="predicted"/>
<dbReference type="RefSeq" id="WP_133840844.1">
    <property type="nucleotide sequence ID" value="NZ_FXXP01000003.1"/>
</dbReference>
<evidence type="ECO:0000313" key="2">
    <source>
        <dbReference type="Proteomes" id="UP000225972"/>
    </source>
</evidence>
<sequence>MSPLNLQSDCANCAGLCCMVFAFEKGPDFAIHKPAGQGCPHLDAGFGCKIYGRREEAGFAGCLRFDCLGAGQRVSQDYFANQDWRETPAIIPQMIELFRKLREVHRLYELLSLTQALPLPDDLLAERERLMLELHPTEPRSKEALLALDEVDLKTRVDRFLSSLRTVVHNVSSPNKP</sequence>
<evidence type="ECO:0000313" key="1">
    <source>
        <dbReference type="EMBL" id="SMX29870.1"/>
    </source>
</evidence>
<reference evidence="2" key="1">
    <citation type="submission" date="2017-05" db="EMBL/GenBank/DDBJ databases">
        <authorList>
            <person name="Rodrigo-Torres L."/>
            <person name="Arahal R. D."/>
            <person name="Lucena T."/>
        </authorList>
    </citation>
    <scope>NUCLEOTIDE SEQUENCE [LARGE SCALE GENOMIC DNA]</scope>
    <source>
        <strain evidence="2">CECT 8649</strain>
    </source>
</reference>
<name>A0A238JGR1_9RHOB</name>
<gene>
    <name evidence="1" type="ORF">TRP8649_04009</name>
</gene>
<accession>A0A238JGR1</accession>
<dbReference type="EMBL" id="FXXP01000003">
    <property type="protein sequence ID" value="SMX29870.1"/>
    <property type="molecule type" value="Genomic_DNA"/>
</dbReference>
<evidence type="ECO:0008006" key="3">
    <source>
        <dbReference type="Google" id="ProtNLM"/>
    </source>
</evidence>
<keyword evidence="2" id="KW-1185">Reference proteome</keyword>
<dbReference type="AlphaFoldDB" id="A0A238JGR1"/>
<dbReference type="Proteomes" id="UP000225972">
    <property type="component" value="Unassembled WGS sequence"/>
</dbReference>
<protein>
    <recommendedName>
        <fullName evidence="3">Pentapeptide repeat-containing protein</fullName>
    </recommendedName>
</protein>
<dbReference type="OrthoDB" id="154708at2"/>
<organism evidence="1 2">
    <name type="scientific">Pelagimonas phthalicica</name>
    <dbReference type="NCBI Taxonomy" id="1037362"/>
    <lineage>
        <taxon>Bacteria</taxon>
        <taxon>Pseudomonadati</taxon>
        <taxon>Pseudomonadota</taxon>
        <taxon>Alphaproteobacteria</taxon>
        <taxon>Rhodobacterales</taxon>
        <taxon>Roseobacteraceae</taxon>
        <taxon>Pelagimonas</taxon>
    </lineage>
</organism>